<dbReference type="GO" id="GO:0005829">
    <property type="term" value="C:cytosol"/>
    <property type="evidence" value="ECO:0007669"/>
    <property type="project" value="TreeGrafter"/>
</dbReference>
<dbReference type="SUPFAM" id="SSF47729">
    <property type="entry name" value="IHF-like DNA-binding proteins"/>
    <property type="match status" value="1"/>
</dbReference>
<dbReference type="Pfam" id="PF00216">
    <property type="entry name" value="Bac_DNA_binding"/>
    <property type="match status" value="1"/>
</dbReference>
<dbReference type="CDD" id="cd13836">
    <property type="entry name" value="IHF_B"/>
    <property type="match status" value="1"/>
</dbReference>
<dbReference type="PANTHER" id="PTHR33175:SF2">
    <property type="entry name" value="INTEGRATION HOST FACTOR SUBUNIT ALPHA"/>
    <property type="match status" value="1"/>
</dbReference>
<comment type="similarity">
    <text evidence="1 3">Belongs to the bacterial histone-like protein family.</text>
</comment>
<dbReference type="AlphaFoldDB" id="A0A3A4R696"/>
<dbReference type="Proteomes" id="UP000266426">
    <property type="component" value="Unassembled WGS sequence"/>
</dbReference>
<name>A0A3A4R696_9BACT</name>
<dbReference type="SMART" id="SM00411">
    <property type="entry name" value="BHL"/>
    <property type="match status" value="1"/>
</dbReference>
<comment type="caution">
    <text evidence="4">The sequence shown here is derived from an EMBL/GenBank/DDBJ whole genome shotgun (WGS) entry which is preliminary data.</text>
</comment>
<dbReference type="InterPro" id="IPR000119">
    <property type="entry name" value="Hist_DNA-bd"/>
</dbReference>
<reference evidence="4 5" key="1">
    <citation type="journal article" date="2017" name="ISME J.">
        <title>Energy and carbon metabolisms in a deep terrestrial subsurface fluid microbial community.</title>
        <authorList>
            <person name="Momper L."/>
            <person name="Jungbluth S.P."/>
            <person name="Lee M.D."/>
            <person name="Amend J.P."/>
        </authorList>
    </citation>
    <scope>NUCLEOTIDE SEQUENCE [LARGE SCALE GENOMIC DNA]</scope>
    <source>
        <strain evidence="4">SURF_26</strain>
    </source>
</reference>
<sequence>MTKRDLVVRISKETGLTQQAVFAIIQKTLDIIIETLQNGESVEFRNFGVFKVAVRNERQGINPNHPEEKIMIPSKKVVTFKQGKKMKEFVHN</sequence>
<keyword evidence="2" id="KW-0238">DNA-binding</keyword>
<accession>A0A3A4R696</accession>
<evidence type="ECO:0000256" key="1">
    <source>
        <dbReference type="ARBA" id="ARBA00010529"/>
    </source>
</evidence>
<proteinExistence type="inferred from homology"/>
<dbReference type="EMBL" id="QZJZ01000007">
    <property type="protein sequence ID" value="RJP61910.1"/>
    <property type="molecule type" value="Genomic_DNA"/>
</dbReference>
<organism evidence="4 5">
    <name type="scientific">Candidatus Auribacter fodinae</name>
    <dbReference type="NCBI Taxonomy" id="2093366"/>
    <lineage>
        <taxon>Bacteria</taxon>
        <taxon>Pseudomonadati</taxon>
        <taxon>Candidatus Auribacterota</taxon>
        <taxon>Candidatus Auribacteria</taxon>
        <taxon>Candidatus Auribacterales</taxon>
        <taxon>Candidatus Auribacteraceae</taxon>
        <taxon>Candidatus Auribacter</taxon>
    </lineage>
</organism>
<dbReference type="Gene3D" id="4.10.520.10">
    <property type="entry name" value="IHF-like DNA-binding proteins"/>
    <property type="match status" value="1"/>
</dbReference>
<dbReference type="PRINTS" id="PR01727">
    <property type="entry name" value="DNABINDINGHU"/>
</dbReference>
<protein>
    <submittedName>
        <fullName evidence="4">Integration host factor subunit beta</fullName>
    </submittedName>
</protein>
<dbReference type="GO" id="GO:0030527">
    <property type="term" value="F:structural constituent of chromatin"/>
    <property type="evidence" value="ECO:0007669"/>
    <property type="project" value="InterPro"/>
</dbReference>
<evidence type="ECO:0000256" key="2">
    <source>
        <dbReference type="ARBA" id="ARBA00023125"/>
    </source>
</evidence>
<dbReference type="PANTHER" id="PTHR33175">
    <property type="entry name" value="DNA-BINDING PROTEIN HU"/>
    <property type="match status" value="1"/>
</dbReference>
<evidence type="ECO:0000313" key="4">
    <source>
        <dbReference type="EMBL" id="RJP61910.1"/>
    </source>
</evidence>
<dbReference type="InterPro" id="IPR010992">
    <property type="entry name" value="IHF-like_DNA-bd_dom_sf"/>
</dbReference>
<dbReference type="GO" id="GO:0003677">
    <property type="term" value="F:DNA binding"/>
    <property type="evidence" value="ECO:0007669"/>
    <property type="project" value="UniProtKB-KW"/>
</dbReference>
<evidence type="ECO:0000256" key="3">
    <source>
        <dbReference type="RuleBase" id="RU003939"/>
    </source>
</evidence>
<evidence type="ECO:0000313" key="5">
    <source>
        <dbReference type="Proteomes" id="UP000266426"/>
    </source>
</evidence>
<gene>
    <name evidence="4" type="ORF">C4541_01005</name>
</gene>